<gene>
    <name evidence="2" type="ORF">AFE02nite_04810</name>
</gene>
<dbReference type="EMBL" id="BJYK01000001">
    <property type="protein sequence ID" value="GEN78747.1"/>
    <property type="molecule type" value="Genomic_DNA"/>
</dbReference>
<dbReference type="CDD" id="cd01741">
    <property type="entry name" value="GATase1_1"/>
    <property type="match status" value="1"/>
</dbReference>
<dbReference type="OrthoDB" id="5196541at2"/>
<evidence type="ECO:0000313" key="3">
    <source>
        <dbReference type="Proteomes" id="UP000321484"/>
    </source>
</evidence>
<accession>A0A511YU74</accession>
<dbReference type="InterPro" id="IPR029062">
    <property type="entry name" value="Class_I_gatase-like"/>
</dbReference>
<dbReference type="RefSeq" id="WP_146819006.1">
    <property type="nucleotide sequence ID" value="NZ_BJYK01000001.1"/>
</dbReference>
<evidence type="ECO:0000313" key="2">
    <source>
        <dbReference type="EMBL" id="GEN78747.1"/>
    </source>
</evidence>
<dbReference type="Pfam" id="PF00117">
    <property type="entry name" value="GATase"/>
    <property type="match status" value="1"/>
</dbReference>
<dbReference type="InterPro" id="IPR017926">
    <property type="entry name" value="GATASE"/>
</dbReference>
<organism evidence="2 3">
    <name type="scientific">Actinotalea fermentans</name>
    <dbReference type="NCBI Taxonomy" id="43671"/>
    <lineage>
        <taxon>Bacteria</taxon>
        <taxon>Bacillati</taxon>
        <taxon>Actinomycetota</taxon>
        <taxon>Actinomycetes</taxon>
        <taxon>Micrococcales</taxon>
        <taxon>Cellulomonadaceae</taxon>
        <taxon>Actinotalea</taxon>
    </lineage>
</organism>
<dbReference type="AlphaFoldDB" id="A0A511YU74"/>
<evidence type="ECO:0000259" key="1">
    <source>
        <dbReference type="Pfam" id="PF00117"/>
    </source>
</evidence>
<name>A0A511YU74_9CELL</name>
<dbReference type="SUPFAM" id="SSF52317">
    <property type="entry name" value="Class I glutamine amidotransferase-like"/>
    <property type="match status" value="1"/>
</dbReference>
<dbReference type="InterPro" id="IPR044992">
    <property type="entry name" value="ChyE-like"/>
</dbReference>
<dbReference type="PANTHER" id="PTHR42695">
    <property type="entry name" value="GLUTAMINE AMIDOTRANSFERASE YLR126C-RELATED"/>
    <property type="match status" value="1"/>
</dbReference>
<proteinExistence type="predicted"/>
<dbReference type="Gene3D" id="3.40.50.880">
    <property type="match status" value="1"/>
</dbReference>
<reference evidence="2 3" key="1">
    <citation type="submission" date="2019-07" db="EMBL/GenBank/DDBJ databases">
        <title>Whole genome shotgun sequence of Actinotalea fermentans NBRC 105374.</title>
        <authorList>
            <person name="Hosoyama A."/>
            <person name="Uohara A."/>
            <person name="Ohji S."/>
            <person name="Ichikawa N."/>
        </authorList>
    </citation>
    <scope>NUCLEOTIDE SEQUENCE [LARGE SCALE GENOMIC DNA]</scope>
    <source>
        <strain evidence="2 3">NBRC 105374</strain>
    </source>
</reference>
<protein>
    <submittedName>
        <fullName evidence="2">GMP synthase</fullName>
    </submittedName>
</protein>
<comment type="caution">
    <text evidence="2">The sequence shown here is derived from an EMBL/GenBank/DDBJ whole genome shotgun (WGS) entry which is preliminary data.</text>
</comment>
<keyword evidence="3" id="KW-1185">Reference proteome</keyword>
<feature type="domain" description="Glutamine amidotransferase" evidence="1">
    <location>
        <begin position="49"/>
        <end position="181"/>
    </location>
</feature>
<dbReference type="PROSITE" id="PS51273">
    <property type="entry name" value="GATASE_TYPE_1"/>
    <property type="match status" value="1"/>
</dbReference>
<dbReference type="GO" id="GO:0005829">
    <property type="term" value="C:cytosol"/>
    <property type="evidence" value="ECO:0007669"/>
    <property type="project" value="TreeGrafter"/>
</dbReference>
<dbReference type="PANTHER" id="PTHR42695:SF5">
    <property type="entry name" value="GLUTAMINE AMIDOTRANSFERASE YLR126C-RELATED"/>
    <property type="match status" value="1"/>
</dbReference>
<sequence length="236" mass="23784">MTARPLLVLQHAPWEGPALVARALAARAPGVELVTRSVLDHAAPDLPAPADLAGLVVLGGPMGADDDARHPGLAAERSLLARAVDADLPVLGVCLGMQLLARALGAAVHAGHGTEIGFAPVEVLADDPVLRPLGPAPTVLHWHSDAAELPSGATLLARSTVTPVQAFRAGSALGLQFHLELDAPDLEAWLASPAAGELAPGGASELRAAAAEVFPAVVPGALSGLAAFADAVRDRA</sequence>
<dbReference type="Proteomes" id="UP000321484">
    <property type="component" value="Unassembled WGS sequence"/>
</dbReference>